<evidence type="ECO:0000256" key="5">
    <source>
        <dbReference type="ARBA" id="ARBA00022801"/>
    </source>
</evidence>
<evidence type="ECO:0000256" key="1">
    <source>
        <dbReference type="ARBA" id="ARBA00001946"/>
    </source>
</evidence>
<keyword evidence="7 14" id="KW-0067">ATP-binding</keyword>
<keyword evidence="5 14" id="KW-0378">Hydrolase</keyword>
<dbReference type="Pfam" id="PF13361">
    <property type="entry name" value="UvrD_C"/>
    <property type="match status" value="2"/>
</dbReference>
<keyword evidence="8" id="KW-0238">DNA-binding</keyword>
<accession>A0A1Q2CMH0</accession>
<evidence type="ECO:0000259" key="17">
    <source>
        <dbReference type="PROSITE" id="PS51198"/>
    </source>
</evidence>
<dbReference type="GO" id="GO:0003677">
    <property type="term" value="F:DNA binding"/>
    <property type="evidence" value="ECO:0007669"/>
    <property type="project" value="UniProtKB-KW"/>
</dbReference>
<feature type="domain" description="UvrD-like helicase C-terminal" evidence="18">
    <location>
        <begin position="287"/>
        <end position="531"/>
    </location>
</feature>
<dbReference type="CDD" id="cd18807">
    <property type="entry name" value="SF1_C_UvrD"/>
    <property type="match status" value="1"/>
</dbReference>
<keyword evidence="3 14" id="KW-0547">Nucleotide-binding</keyword>
<dbReference type="PANTHER" id="PTHR11070:SF69">
    <property type="entry name" value="ATP-DEPENDENT DNA HELICASE UVRD2"/>
    <property type="match status" value="1"/>
</dbReference>
<dbReference type="STRING" id="1332264.BW730_07065"/>
<reference evidence="20" key="1">
    <citation type="submission" date="2017-02" db="EMBL/GenBank/DDBJ databases">
        <title>Tessaracoccus aquaemaris sp. nov., isolated from the intestine of a Korean rockfish, Sebastes schlegelii, in a marine aquaculture pond.</title>
        <authorList>
            <person name="Tak E.J."/>
            <person name="Bae J.-W."/>
        </authorList>
    </citation>
    <scope>NUCLEOTIDE SEQUENCE [LARGE SCALE GENOMIC DNA]</scope>
    <source>
        <strain evidence="20">NSG39</strain>
    </source>
</reference>
<dbReference type="PROSITE" id="PS51217">
    <property type="entry name" value="UVRD_HELICASE_CTER"/>
    <property type="match status" value="1"/>
</dbReference>
<evidence type="ECO:0000256" key="6">
    <source>
        <dbReference type="ARBA" id="ARBA00022806"/>
    </source>
</evidence>
<dbReference type="SMART" id="SM00341">
    <property type="entry name" value="HRDC"/>
    <property type="match status" value="1"/>
</dbReference>
<evidence type="ECO:0000256" key="9">
    <source>
        <dbReference type="ARBA" id="ARBA00023204"/>
    </source>
</evidence>
<name>A0A1Q2CMH0_9ACTN</name>
<dbReference type="Gene3D" id="1.10.10.160">
    <property type="match status" value="1"/>
</dbReference>
<dbReference type="KEGG" id="tes:BW730_07065"/>
<keyword evidence="20" id="KW-1185">Reference proteome</keyword>
<evidence type="ECO:0000256" key="2">
    <source>
        <dbReference type="ARBA" id="ARBA00009922"/>
    </source>
</evidence>
<organism evidence="19 20">
    <name type="scientific">Tessaracoccus aquimaris</name>
    <dbReference type="NCBI Taxonomy" id="1332264"/>
    <lineage>
        <taxon>Bacteria</taxon>
        <taxon>Bacillati</taxon>
        <taxon>Actinomycetota</taxon>
        <taxon>Actinomycetes</taxon>
        <taxon>Propionibacteriales</taxon>
        <taxon>Propionibacteriaceae</taxon>
        <taxon>Tessaracoccus</taxon>
    </lineage>
</organism>
<evidence type="ECO:0000256" key="4">
    <source>
        <dbReference type="ARBA" id="ARBA00022763"/>
    </source>
</evidence>
<dbReference type="PROSITE" id="PS51198">
    <property type="entry name" value="UVRD_HELICASE_ATP_BIND"/>
    <property type="match status" value="1"/>
</dbReference>
<dbReference type="Proteomes" id="UP000188145">
    <property type="component" value="Chromosome"/>
</dbReference>
<dbReference type="PROSITE" id="PS50967">
    <property type="entry name" value="HRDC"/>
    <property type="match status" value="1"/>
</dbReference>
<evidence type="ECO:0000256" key="13">
    <source>
        <dbReference type="ARBA" id="ARBA00048988"/>
    </source>
</evidence>
<dbReference type="Pfam" id="PF00570">
    <property type="entry name" value="HRDC"/>
    <property type="match status" value="1"/>
</dbReference>
<dbReference type="EMBL" id="CP019606">
    <property type="protein sequence ID" value="AQP47296.1"/>
    <property type="molecule type" value="Genomic_DNA"/>
</dbReference>
<comment type="cofactor">
    <cofactor evidence="1">
        <name>Mg(2+)</name>
        <dbReference type="ChEBI" id="CHEBI:18420"/>
    </cofactor>
</comment>
<dbReference type="GO" id="GO:0005524">
    <property type="term" value="F:ATP binding"/>
    <property type="evidence" value="ECO:0007669"/>
    <property type="project" value="UniProtKB-UniRule"/>
</dbReference>
<dbReference type="InterPro" id="IPR010997">
    <property type="entry name" value="HRDC-like_sf"/>
</dbReference>
<dbReference type="InterPro" id="IPR027417">
    <property type="entry name" value="P-loop_NTPase"/>
</dbReference>
<feature type="region of interest" description="Disordered" evidence="15">
    <location>
        <begin position="306"/>
        <end position="325"/>
    </location>
</feature>
<dbReference type="InterPro" id="IPR014017">
    <property type="entry name" value="DNA_helicase_UvrD-like_C"/>
</dbReference>
<evidence type="ECO:0000256" key="15">
    <source>
        <dbReference type="SAM" id="MobiDB-lite"/>
    </source>
</evidence>
<dbReference type="AlphaFoldDB" id="A0A1Q2CMH0"/>
<dbReference type="Gene3D" id="1.10.486.10">
    <property type="entry name" value="PCRA, domain 4"/>
    <property type="match status" value="2"/>
</dbReference>
<keyword evidence="4" id="KW-0227">DNA damage</keyword>
<dbReference type="Pfam" id="PF00580">
    <property type="entry name" value="UvrD-helicase"/>
    <property type="match status" value="1"/>
</dbReference>
<protein>
    <recommendedName>
        <fullName evidence="12">DNA 3'-5' helicase</fullName>
        <ecNumber evidence="12">5.6.2.4</ecNumber>
    </recommendedName>
</protein>
<gene>
    <name evidence="19" type="ORF">BW730_07065</name>
</gene>
<feature type="domain" description="UvrD-like helicase ATP-binding" evidence="17">
    <location>
        <begin position="7"/>
        <end position="286"/>
    </location>
</feature>
<keyword evidence="9" id="KW-0234">DNA repair</keyword>
<evidence type="ECO:0000256" key="10">
    <source>
        <dbReference type="ARBA" id="ARBA00023235"/>
    </source>
</evidence>
<dbReference type="InterPro" id="IPR002121">
    <property type="entry name" value="HRDC_dom"/>
</dbReference>
<dbReference type="GO" id="GO:0033202">
    <property type="term" value="C:DNA helicase complex"/>
    <property type="evidence" value="ECO:0007669"/>
    <property type="project" value="TreeGrafter"/>
</dbReference>
<dbReference type="GO" id="GO:0016887">
    <property type="term" value="F:ATP hydrolysis activity"/>
    <property type="evidence" value="ECO:0007669"/>
    <property type="project" value="RHEA"/>
</dbReference>
<dbReference type="SUPFAM" id="SSF47819">
    <property type="entry name" value="HRDC-like"/>
    <property type="match status" value="1"/>
</dbReference>
<evidence type="ECO:0000256" key="3">
    <source>
        <dbReference type="ARBA" id="ARBA00022741"/>
    </source>
</evidence>
<evidence type="ECO:0000256" key="11">
    <source>
        <dbReference type="ARBA" id="ARBA00034617"/>
    </source>
</evidence>
<dbReference type="CDD" id="cd17932">
    <property type="entry name" value="DEXQc_UvrD"/>
    <property type="match status" value="1"/>
</dbReference>
<comment type="similarity">
    <text evidence="2">Belongs to the helicase family. UvrD subfamily.</text>
</comment>
<evidence type="ECO:0000259" key="16">
    <source>
        <dbReference type="PROSITE" id="PS50967"/>
    </source>
</evidence>
<evidence type="ECO:0000256" key="7">
    <source>
        <dbReference type="ARBA" id="ARBA00022840"/>
    </source>
</evidence>
<dbReference type="InterPro" id="IPR044876">
    <property type="entry name" value="HRDC_dom_sf"/>
</dbReference>
<dbReference type="Gene3D" id="3.40.50.300">
    <property type="entry name" value="P-loop containing nucleotide triphosphate hydrolases"/>
    <property type="match status" value="3"/>
</dbReference>
<evidence type="ECO:0000256" key="8">
    <source>
        <dbReference type="ARBA" id="ARBA00023125"/>
    </source>
</evidence>
<dbReference type="SUPFAM" id="SSF52540">
    <property type="entry name" value="P-loop containing nucleoside triphosphate hydrolases"/>
    <property type="match status" value="1"/>
</dbReference>
<dbReference type="GO" id="GO:0043138">
    <property type="term" value="F:3'-5' DNA helicase activity"/>
    <property type="evidence" value="ECO:0007669"/>
    <property type="project" value="UniProtKB-EC"/>
</dbReference>
<proteinExistence type="inferred from homology"/>
<dbReference type="EC" id="5.6.2.4" evidence="12"/>
<comment type="catalytic activity">
    <reaction evidence="11">
        <text>Couples ATP hydrolysis with the unwinding of duplex DNA by translocating in the 3'-5' direction.</text>
        <dbReference type="EC" id="5.6.2.4"/>
    </reaction>
</comment>
<comment type="catalytic activity">
    <reaction evidence="13">
        <text>ATP + H2O = ADP + phosphate + H(+)</text>
        <dbReference type="Rhea" id="RHEA:13065"/>
        <dbReference type="ChEBI" id="CHEBI:15377"/>
        <dbReference type="ChEBI" id="CHEBI:15378"/>
        <dbReference type="ChEBI" id="CHEBI:30616"/>
        <dbReference type="ChEBI" id="CHEBI:43474"/>
        <dbReference type="ChEBI" id="CHEBI:456216"/>
        <dbReference type="EC" id="5.6.2.4"/>
    </reaction>
</comment>
<evidence type="ECO:0000256" key="12">
    <source>
        <dbReference type="ARBA" id="ARBA00034808"/>
    </source>
</evidence>
<dbReference type="InterPro" id="IPR013986">
    <property type="entry name" value="DExx_box_DNA_helicase_dom_sf"/>
</dbReference>
<dbReference type="Gene3D" id="1.10.150.80">
    <property type="entry name" value="HRDC domain"/>
    <property type="match status" value="1"/>
</dbReference>
<dbReference type="InterPro" id="IPR014016">
    <property type="entry name" value="UvrD-like_ATP-bd"/>
</dbReference>
<feature type="domain" description="HRDC" evidence="16">
    <location>
        <begin position="599"/>
        <end position="674"/>
    </location>
</feature>
<dbReference type="GO" id="GO:0005829">
    <property type="term" value="C:cytosol"/>
    <property type="evidence" value="ECO:0007669"/>
    <property type="project" value="TreeGrafter"/>
</dbReference>
<sequence length="674" mass="73006">MTDPILDALDPEQRRVATMLDHPVVVLAGAGTGKTRAITHRIAHAVREGRYDPAGTLAVTFTTRAAGEMRSRLASLGVRAAQARTIHSAALRQCQFFWPQAYGVEFPRVAENTFGLVARAAHQVLGSSETALVRDLDSEISWAKTSNVSAARYPDVADGRSVNGATPAQVSAVMAHYEKQKLTEGSVDFNDILMCNAVLLSEHEEIGARIRSTYRHFVVDEYQDVSALQHRLISLWVDGRDDVCVVGDANQAIHSFAGADAAYLLGFASEHEGSQTVRLVRNYRSSPQVIAAANKVLRVREGGPAALKATRDPGPVPTFTGEPDERTEAAGVAAWVKAVRAEGTPWSEIAVLYRINAQSPNLEAALTEAGVPYTVRGTERFYDRAEVRQAVLEYGRTASRGPEAPATDVMDGVLAGLGWRAEAPSGQGRQRERWESLEALRTMLVDEAAGRDGWAAGDAAAWLQERASWQASPVADAVTLSTLHAAKGLEWQAVSIIGVREGLIPFALSQEEPELSEERRLLYVGFTRAKRELRISWAAARGNSTRSRFIADQAGAAVVNGRAKPKRTTSAKSRTCRVCGGHLHTAGERKLSRHEGCEVTYDEALFEALRVWRKAVADEAKVPAFVVFTDATLLAIAEAAPSSPADLLRLPGIGQTKVNRYGDGALEVIREHQG</sequence>
<dbReference type="GO" id="GO:0000725">
    <property type="term" value="P:recombinational repair"/>
    <property type="evidence" value="ECO:0007669"/>
    <property type="project" value="TreeGrafter"/>
</dbReference>
<keyword evidence="10" id="KW-0413">Isomerase</keyword>
<feature type="binding site" evidence="14">
    <location>
        <begin position="28"/>
        <end position="35"/>
    </location>
    <ligand>
        <name>ATP</name>
        <dbReference type="ChEBI" id="CHEBI:30616"/>
    </ligand>
</feature>
<dbReference type="PANTHER" id="PTHR11070">
    <property type="entry name" value="UVRD / RECB / PCRA DNA HELICASE FAMILY MEMBER"/>
    <property type="match status" value="1"/>
</dbReference>
<evidence type="ECO:0000313" key="19">
    <source>
        <dbReference type="EMBL" id="AQP47296.1"/>
    </source>
</evidence>
<dbReference type="FunFam" id="1.10.150.80:FF:000002">
    <property type="entry name" value="ATP-dependent DNA helicase RecQ"/>
    <property type="match status" value="1"/>
</dbReference>
<keyword evidence="6 14" id="KW-0347">Helicase</keyword>
<evidence type="ECO:0000259" key="18">
    <source>
        <dbReference type="PROSITE" id="PS51217"/>
    </source>
</evidence>
<dbReference type="RefSeq" id="WP_226997119.1">
    <property type="nucleotide sequence ID" value="NZ_CP019606.1"/>
</dbReference>
<evidence type="ECO:0000313" key="20">
    <source>
        <dbReference type="Proteomes" id="UP000188145"/>
    </source>
</evidence>
<dbReference type="InterPro" id="IPR000212">
    <property type="entry name" value="DNA_helicase_UvrD/REP"/>
</dbReference>
<evidence type="ECO:0000256" key="14">
    <source>
        <dbReference type="PROSITE-ProRule" id="PRU00560"/>
    </source>
</evidence>